<dbReference type="InterPro" id="IPR036939">
    <property type="entry name" value="Cu2_ascorb_mOase_N_sf"/>
</dbReference>
<dbReference type="PANTHER" id="PTHR10157:SF23">
    <property type="entry name" value="MOXD1 HOMOLOG 1"/>
    <property type="match status" value="1"/>
</dbReference>
<dbReference type="Pfam" id="PF03351">
    <property type="entry name" value="DOMON"/>
    <property type="match status" value="1"/>
</dbReference>
<dbReference type="SUPFAM" id="SSF49344">
    <property type="entry name" value="CBD9-like"/>
    <property type="match status" value="1"/>
</dbReference>
<dbReference type="Pfam" id="PF01082">
    <property type="entry name" value="Cu2_monooxygen"/>
    <property type="match status" value="1"/>
</dbReference>
<dbReference type="EMBL" id="CALNXI010000930">
    <property type="protein sequence ID" value="CAH3147383.1"/>
    <property type="molecule type" value="Genomic_DNA"/>
</dbReference>
<evidence type="ECO:0000256" key="3">
    <source>
        <dbReference type="ARBA" id="ARBA00023180"/>
    </source>
</evidence>
<evidence type="ECO:0000313" key="7">
    <source>
        <dbReference type="Proteomes" id="UP001159427"/>
    </source>
</evidence>
<dbReference type="SMART" id="SM00664">
    <property type="entry name" value="DoH"/>
    <property type="match status" value="1"/>
</dbReference>
<feature type="signal peptide" evidence="4">
    <location>
        <begin position="1"/>
        <end position="20"/>
    </location>
</feature>
<proteinExistence type="inferred from homology"/>
<dbReference type="CDD" id="cd09631">
    <property type="entry name" value="DOMON_DOH"/>
    <property type="match status" value="1"/>
</dbReference>
<dbReference type="Gene3D" id="2.60.120.230">
    <property type="match status" value="1"/>
</dbReference>
<dbReference type="Gene3D" id="2.60.40.1210">
    <property type="entry name" value="Cellobiose dehydrogenase, cytochrome domain"/>
    <property type="match status" value="1"/>
</dbReference>
<keyword evidence="4" id="KW-0732">Signal</keyword>
<dbReference type="SUPFAM" id="SSF49742">
    <property type="entry name" value="PHM/PNGase F"/>
    <property type="match status" value="2"/>
</dbReference>
<organism evidence="6 7">
    <name type="scientific">Porites evermanni</name>
    <dbReference type="NCBI Taxonomy" id="104178"/>
    <lineage>
        <taxon>Eukaryota</taxon>
        <taxon>Metazoa</taxon>
        <taxon>Cnidaria</taxon>
        <taxon>Anthozoa</taxon>
        <taxon>Hexacorallia</taxon>
        <taxon>Scleractinia</taxon>
        <taxon>Fungiina</taxon>
        <taxon>Poritidae</taxon>
        <taxon>Porites</taxon>
    </lineage>
</organism>
<keyword evidence="2" id="KW-1015">Disulfide bond</keyword>
<evidence type="ECO:0000259" key="5">
    <source>
        <dbReference type="PROSITE" id="PS50836"/>
    </source>
</evidence>
<feature type="chain" id="PRO_5045747871" description="DOMON domain-containing protein" evidence="4">
    <location>
        <begin position="21"/>
        <end position="711"/>
    </location>
</feature>
<dbReference type="InterPro" id="IPR000323">
    <property type="entry name" value="Cu2_ascorb_mOase_N"/>
</dbReference>
<dbReference type="Gene3D" id="2.60.120.310">
    <property type="entry name" value="Copper type II, ascorbate-dependent monooxygenase, N-terminal domain"/>
    <property type="match status" value="1"/>
</dbReference>
<dbReference type="InterPro" id="IPR045266">
    <property type="entry name" value="DOH_DOMON"/>
</dbReference>
<sequence length="711" mass="80535">MAGPLWFLFYLTAFYYTASADLLSEYAHYAVLDGEERMKLFWTVDWDAETVSFALEAATTGWVGFGFSTGSGQMVDSDVVIGWVKDNQGYLTDRYADARVLPPVDKQQDYELTGFQESGGKTLLKFKRKFDTCDTSDRKLEVGATKVVFAYHSEDPESSTEIKYHEFRGAKTILLLNSLDKRNISETGWKKYTMTTKNVREKNSPRELFFNIHLKSAGDLLTASAALALARSPIFSKRTKRNKRLCTGYKFGSINQKHFPDLGGNASSVWYFSAPFSLRRHFAGKPVTIPAKETTYWCALLKGPELNSTHHVTKFEPYIQKGNEGFVHHFLLYECEGNFVEKDFDEGVNCDDLPNMAYAKCRDSSLVAAWAVGGQAFYYPPHAGFPLGEKDSPRNFLLEMHYDNPGNIKGYDVNLSRILIRPMSYYKDIVLDSGFDALDSGFLILSILNFLSGGFGKNWMTIGYCTHECSESSLKSTNLPGGGINVFAGLLHTHLAGRAIWTKHVRNGKELPEIGRDNNYDFNFQDIQVFRKEINIQPGDDLIHYCKYDSMDRSKLIYGGISSRDEMCLNFMFYYPRVTNGGFRKCQSIHFDSSYKLIDKYFDKANVTSWMHNPLVNMTIDWTDEMASDFKKYEGEVENVFPRCRLSKDTTVEDSKNPKLLVPVPKITEPLPPKKSNCREKPHDSAASERLLASTFALFFGSLCVVVAAIV</sequence>
<gene>
    <name evidence="6" type="ORF">PEVE_00044272</name>
</gene>
<comment type="similarity">
    <text evidence="1">Belongs to the copper type II ascorbate-dependent monooxygenase family.</text>
</comment>
<dbReference type="InterPro" id="IPR008977">
    <property type="entry name" value="PHM/PNGase_F_dom_sf"/>
</dbReference>
<dbReference type="PANTHER" id="PTHR10157">
    <property type="entry name" value="DOPAMINE BETA HYDROXYLASE RELATED"/>
    <property type="match status" value="1"/>
</dbReference>
<dbReference type="InterPro" id="IPR000945">
    <property type="entry name" value="DBH-like"/>
</dbReference>
<evidence type="ECO:0000256" key="2">
    <source>
        <dbReference type="ARBA" id="ARBA00023157"/>
    </source>
</evidence>
<name>A0ABN8PN85_9CNID</name>
<keyword evidence="7" id="KW-1185">Reference proteome</keyword>
<dbReference type="PROSITE" id="PS50836">
    <property type="entry name" value="DOMON"/>
    <property type="match status" value="1"/>
</dbReference>
<dbReference type="InterPro" id="IPR005018">
    <property type="entry name" value="DOMON_domain"/>
</dbReference>
<dbReference type="InterPro" id="IPR024548">
    <property type="entry name" value="Cu2_monoox_C"/>
</dbReference>
<dbReference type="InterPro" id="IPR014784">
    <property type="entry name" value="Cu2_ascorb_mOase-like_C"/>
</dbReference>
<feature type="domain" description="DOMON" evidence="5">
    <location>
        <begin position="36"/>
        <end position="152"/>
    </location>
</feature>
<protein>
    <recommendedName>
        <fullName evidence="5">DOMON domain-containing protein</fullName>
    </recommendedName>
</protein>
<keyword evidence="3" id="KW-0325">Glycoprotein</keyword>
<reference evidence="6 7" key="1">
    <citation type="submission" date="2022-05" db="EMBL/GenBank/DDBJ databases">
        <authorList>
            <consortium name="Genoscope - CEA"/>
            <person name="William W."/>
        </authorList>
    </citation>
    <scope>NUCLEOTIDE SEQUENCE [LARGE SCALE GENOMIC DNA]</scope>
</reference>
<dbReference type="Pfam" id="PF03712">
    <property type="entry name" value="Cu2_monoox_C"/>
    <property type="match status" value="1"/>
</dbReference>
<evidence type="ECO:0000256" key="1">
    <source>
        <dbReference type="ARBA" id="ARBA00010676"/>
    </source>
</evidence>
<accession>A0ABN8PN85</accession>
<evidence type="ECO:0000256" key="4">
    <source>
        <dbReference type="SAM" id="SignalP"/>
    </source>
</evidence>
<comment type="caution">
    <text evidence="6">The sequence shown here is derived from an EMBL/GenBank/DDBJ whole genome shotgun (WGS) entry which is preliminary data.</text>
</comment>
<evidence type="ECO:0000313" key="6">
    <source>
        <dbReference type="EMBL" id="CAH3147383.1"/>
    </source>
</evidence>
<dbReference type="Proteomes" id="UP001159427">
    <property type="component" value="Unassembled WGS sequence"/>
</dbReference>